<keyword evidence="2" id="KW-1185">Reference proteome</keyword>
<dbReference type="InterPro" id="IPR027796">
    <property type="entry name" value="OTT_1508_deam-like"/>
</dbReference>
<reference evidence="1 2" key="1">
    <citation type="journal article" date="2018" name="IMA Fungus">
        <title>IMA Genome-F 9: Draft genome sequence of Annulohypoxylon stygium, Aspergillus mulundensis, Berkeleyomyces basicola (syn. Thielaviopsis basicola), Ceratocystis smalleyi, two Cercospora beticola strains, Coleophoma cylindrospora, Fusarium fracticaudum, Phialophora cf. hyalina, and Morchella septimelata.</title>
        <authorList>
            <person name="Wingfield B.D."/>
            <person name="Bills G.F."/>
            <person name="Dong Y."/>
            <person name="Huang W."/>
            <person name="Nel W.J."/>
            <person name="Swalarsk-Parry B.S."/>
            <person name="Vaghefi N."/>
            <person name="Wilken P.M."/>
            <person name="An Z."/>
            <person name="de Beer Z.W."/>
            <person name="De Vos L."/>
            <person name="Chen L."/>
            <person name="Duong T.A."/>
            <person name="Gao Y."/>
            <person name="Hammerbacher A."/>
            <person name="Kikkert J.R."/>
            <person name="Li Y."/>
            <person name="Li H."/>
            <person name="Li K."/>
            <person name="Li Q."/>
            <person name="Liu X."/>
            <person name="Ma X."/>
            <person name="Naidoo K."/>
            <person name="Pethybridge S.J."/>
            <person name="Sun J."/>
            <person name="Steenkamp E.T."/>
            <person name="van der Nest M.A."/>
            <person name="van Wyk S."/>
            <person name="Wingfield M.J."/>
            <person name="Xiong C."/>
            <person name="Yue Q."/>
            <person name="Zhang X."/>
        </authorList>
    </citation>
    <scope>NUCLEOTIDE SEQUENCE [LARGE SCALE GENOMIC DNA]</scope>
    <source>
        <strain evidence="1 2">BP5796</strain>
    </source>
</reference>
<dbReference type="AlphaFoldDB" id="A0A3D8RCH5"/>
<sequence length="443" mass="50520">MPEVSAEIPSLLQEVCGASLDRSIWRDLSEETFRQHLVTLEERTNAIPVDPQVFSIADWVPRSADQGEKKSHILPIDVEQRLADDFACLVAVAEGAQSVAAVCVEEHLQPVGLTLRFAARDLSFNTEIKTTLQAVFDILAHVAATYQLADDASLSADMLFGLVIQLHSRRLLGRLRSSKWEKPKHLSRSVKKPLWQDFPNLIHRTEFLYSRREKPARNVVLKWLNELAVLYEQFETTTEDETLVMIQLVKATFTFCSAPEIKDFAERLRVGSKPTSQVRAAIKSLRQLDKIAAYHRICISLVDTARAYPMLFHRMTLAILPPYKSVPTAIAFQTWAASCHVHAEVQLAVHYDLHRDFQPRCIGTSKWLCYLCYLFLRAHGRHFPSKTHGHLYDQWTVPDVMDFDEKLSEQYRGILKAIDDVVLQQIDEEPELGRLEPMTSCTS</sequence>
<dbReference type="OrthoDB" id="4851849at2759"/>
<accession>A0A3D8RCH5</accession>
<gene>
    <name evidence="1" type="ORF">BP5796_07690</name>
</gene>
<dbReference type="Pfam" id="PF14441">
    <property type="entry name" value="OTT_1508_deam"/>
    <property type="match status" value="1"/>
</dbReference>
<organism evidence="1 2">
    <name type="scientific">Coleophoma crateriformis</name>
    <dbReference type="NCBI Taxonomy" id="565419"/>
    <lineage>
        <taxon>Eukaryota</taxon>
        <taxon>Fungi</taxon>
        <taxon>Dikarya</taxon>
        <taxon>Ascomycota</taxon>
        <taxon>Pezizomycotina</taxon>
        <taxon>Leotiomycetes</taxon>
        <taxon>Helotiales</taxon>
        <taxon>Dermateaceae</taxon>
        <taxon>Coleophoma</taxon>
    </lineage>
</organism>
<dbReference type="EMBL" id="PDLN01000011">
    <property type="protein sequence ID" value="RDW71656.1"/>
    <property type="molecule type" value="Genomic_DNA"/>
</dbReference>
<name>A0A3D8RCH5_9HELO</name>
<comment type="caution">
    <text evidence="1">The sequence shown here is derived from an EMBL/GenBank/DDBJ whole genome shotgun (WGS) entry which is preliminary data.</text>
</comment>
<protein>
    <submittedName>
        <fullName evidence="1">Uncharacterized protein</fullName>
    </submittedName>
</protein>
<proteinExistence type="predicted"/>
<dbReference type="Proteomes" id="UP000256328">
    <property type="component" value="Unassembled WGS sequence"/>
</dbReference>
<evidence type="ECO:0000313" key="2">
    <source>
        <dbReference type="Proteomes" id="UP000256328"/>
    </source>
</evidence>
<evidence type="ECO:0000313" key="1">
    <source>
        <dbReference type="EMBL" id="RDW71656.1"/>
    </source>
</evidence>